<evidence type="ECO:0000256" key="1">
    <source>
        <dbReference type="ARBA" id="ARBA00004643"/>
    </source>
</evidence>
<keyword evidence="5 11" id="KW-0337">GPI-anchor biosynthesis</keyword>
<dbReference type="STRING" id="1330021.A0A367LIB7"/>
<evidence type="ECO:0000256" key="7">
    <source>
        <dbReference type="ARBA" id="ARBA00022824"/>
    </source>
</evidence>
<comment type="subcellular location">
    <subcellularLocation>
        <location evidence="11">Endoplasmic reticulum membrane</location>
        <topology evidence="11">Single-pass membrane protein</topology>
    </subcellularLocation>
    <subcellularLocation>
        <location evidence="1">Endoplasmic reticulum membrane</location>
        <topology evidence="1">Single-pass type III membrane protein</topology>
    </subcellularLocation>
</comment>
<organism evidence="13 14">
    <name type="scientific">Ophiocordyceps polyrhachis-furcata BCC 54312</name>
    <dbReference type="NCBI Taxonomy" id="1330021"/>
    <lineage>
        <taxon>Eukaryota</taxon>
        <taxon>Fungi</taxon>
        <taxon>Dikarya</taxon>
        <taxon>Ascomycota</taxon>
        <taxon>Pezizomycotina</taxon>
        <taxon>Sordariomycetes</taxon>
        <taxon>Hypocreomycetidae</taxon>
        <taxon>Hypocreales</taxon>
        <taxon>Ophiocordycipitaceae</taxon>
        <taxon>Ophiocordyceps</taxon>
    </lineage>
</organism>
<keyword evidence="9" id="KW-0472">Membrane</keyword>
<evidence type="ECO:0000256" key="4">
    <source>
        <dbReference type="ARBA" id="ARBA00020410"/>
    </source>
</evidence>
<dbReference type="AlphaFoldDB" id="A0A367LIB7"/>
<evidence type="ECO:0000256" key="8">
    <source>
        <dbReference type="ARBA" id="ARBA00022989"/>
    </source>
</evidence>
<evidence type="ECO:0000256" key="11">
    <source>
        <dbReference type="RuleBase" id="RU366056"/>
    </source>
</evidence>
<dbReference type="PANTHER" id="PTHR28533:SF1">
    <property type="entry name" value="PROTEIN PBN1"/>
    <property type="match status" value="1"/>
</dbReference>
<evidence type="ECO:0000256" key="3">
    <source>
        <dbReference type="ARBA" id="ARBA00010345"/>
    </source>
</evidence>
<dbReference type="OrthoDB" id="5546453at2759"/>
<dbReference type="SMART" id="SM00780">
    <property type="entry name" value="PIG-X"/>
    <property type="match status" value="1"/>
</dbReference>
<dbReference type="GO" id="GO:1990529">
    <property type="term" value="C:glycosylphosphatidylinositol-mannosyltransferase I complex"/>
    <property type="evidence" value="ECO:0007669"/>
    <property type="project" value="TreeGrafter"/>
</dbReference>
<sequence>MRERVTFVHGPEVQIDPSALRLRPGLVAGPLAEVVRQDRLTLTLDELPPPPPSSSSSSSSGLAAFLRRVGAVHLRWTSAERHDDALEPFCSRLPPGLWVSLTPLTGEWLPSLGSRELCGFLRASFGPVDCMEPEAFTVSDTGGRLSLSFYQLIDNLDALSAWAERQFCTDTACHDRLKSFNAVSLDISFDSTDQLLRVAASGPLKEQKLTVAASENRRTEVGFLTKHEPPNIGPFEIGLGGFLAVLGEDRQPSPTLFAFPSRHRLSGASFSSRFLSPTGLHPTLQLNLSTDALPAEAKAGDVECKPYAYLTLPKAVFADRYQLQDEFLLASKNLAALRHSTLPVDLEAPAYATQTWGSSILLELAPPPPPPPGTSRTGGGSRGLLSFRFMRGT</sequence>
<dbReference type="Proteomes" id="UP000253664">
    <property type="component" value="Unassembled WGS sequence"/>
</dbReference>
<evidence type="ECO:0000313" key="13">
    <source>
        <dbReference type="EMBL" id="RCI14002.1"/>
    </source>
</evidence>
<comment type="caution">
    <text evidence="13">The sequence shown here is derived from an EMBL/GenBank/DDBJ whole genome shotgun (WGS) entry which is preliminary data.</text>
</comment>
<dbReference type="EMBL" id="LKCN02000005">
    <property type="protein sequence ID" value="RCI14002.1"/>
    <property type="molecule type" value="Genomic_DNA"/>
</dbReference>
<protein>
    <recommendedName>
        <fullName evidence="4 11">Protein PBN1</fullName>
    </recommendedName>
</protein>
<keyword evidence="10" id="KW-0325">Glycoprotein</keyword>
<comment type="similarity">
    <text evidence="3 11">Belongs to the PIGX family.</text>
</comment>
<evidence type="ECO:0000313" key="14">
    <source>
        <dbReference type="Proteomes" id="UP000253664"/>
    </source>
</evidence>
<dbReference type="InterPro" id="IPR042322">
    <property type="entry name" value="Pbn1"/>
</dbReference>
<dbReference type="Pfam" id="PF08320">
    <property type="entry name" value="PIG-X"/>
    <property type="match status" value="1"/>
</dbReference>
<accession>A0A367LIB7</accession>
<evidence type="ECO:0000256" key="12">
    <source>
        <dbReference type="SAM" id="MobiDB-lite"/>
    </source>
</evidence>
<keyword evidence="6" id="KW-0812">Transmembrane</keyword>
<keyword evidence="14" id="KW-1185">Reference proteome</keyword>
<dbReference type="GO" id="GO:0000030">
    <property type="term" value="F:mannosyltransferase activity"/>
    <property type="evidence" value="ECO:0007669"/>
    <property type="project" value="TreeGrafter"/>
</dbReference>
<feature type="region of interest" description="Disordered" evidence="12">
    <location>
        <begin position="362"/>
        <end position="383"/>
    </location>
</feature>
<dbReference type="UniPathway" id="UPA00196"/>
<proteinExistence type="inferred from homology"/>
<dbReference type="GO" id="GO:0006506">
    <property type="term" value="P:GPI anchor biosynthetic process"/>
    <property type="evidence" value="ECO:0007669"/>
    <property type="project" value="UniProtKB-UniPathway"/>
</dbReference>
<gene>
    <name evidence="13" type="ORF">L249_7997</name>
</gene>
<dbReference type="InterPro" id="IPR013233">
    <property type="entry name" value="PIG-X/PBN1"/>
</dbReference>
<evidence type="ECO:0000256" key="10">
    <source>
        <dbReference type="ARBA" id="ARBA00023180"/>
    </source>
</evidence>
<name>A0A367LIB7_9HYPO</name>
<comment type="pathway">
    <text evidence="2 11">Glycolipid biosynthesis; glycosylphosphatidylinositol-anchor biosynthesis.</text>
</comment>
<dbReference type="PANTHER" id="PTHR28533">
    <property type="entry name" value="PROTEIN PBN1"/>
    <property type="match status" value="1"/>
</dbReference>
<comment type="function">
    <text evidence="11">Required for proper folding and/or the stability of a subset of proteins in the endoplasmic reticulum. Component of glycosylphosphatidylinositol-mannosyltransferase 1 which transfers the first of the 4 mannoses in the GPI-anchor precursors during GPI-anchor biosynthesis. Probably acts by stabilizing the mannosyltransferase GPI14.</text>
</comment>
<keyword evidence="8" id="KW-1133">Transmembrane helix</keyword>
<reference evidence="13 14" key="1">
    <citation type="journal article" date="2015" name="BMC Genomics">
        <title>Insights from the genome of Ophiocordyceps polyrhachis-furcata to pathogenicity and host specificity in insect fungi.</title>
        <authorList>
            <person name="Wichadakul D."/>
            <person name="Kobmoo N."/>
            <person name="Ingsriswang S."/>
            <person name="Tangphatsornruang S."/>
            <person name="Chantasingh D."/>
            <person name="Luangsa-ard J.J."/>
            <person name="Eurwilaichitr L."/>
        </authorList>
    </citation>
    <scope>NUCLEOTIDE SEQUENCE [LARGE SCALE GENOMIC DNA]</scope>
    <source>
        <strain evidence="13 14">BCC 54312</strain>
    </source>
</reference>
<evidence type="ECO:0000256" key="2">
    <source>
        <dbReference type="ARBA" id="ARBA00004687"/>
    </source>
</evidence>
<evidence type="ECO:0000256" key="5">
    <source>
        <dbReference type="ARBA" id="ARBA00022502"/>
    </source>
</evidence>
<dbReference type="GO" id="GO:0005789">
    <property type="term" value="C:endoplasmic reticulum membrane"/>
    <property type="evidence" value="ECO:0007669"/>
    <property type="project" value="UniProtKB-SubCell"/>
</dbReference>
<evidence type="ECO:0000256" key="6">
    <source>
        <dbReference type="ARBA" id="ARBA00022692"/>
    </source>
</evidence>
<keyword evidence="7 11" id="KW-0256">Endoplasmic reticulum</keyword>
<evidence type="ECO:0000256" key="9">
    <source>
        <dbReference type="ARBA" id="ARBA00023136"/>
    </source>
</evidence>